<keyword evidence="4 7" id="KW-0812">Transmembrane</keyword>
<accession>X1V3G0</accession>
<dbReference type="GO" id="GO:0016020">
    <property type="term" value="C:membrane"/>
    <property type="evidence" value="ECO:0007669"/>
    <property type="project" value="UniProtKB-SubCell"/>
</dbReference>
<keyword evidence="2" id="KW-0328">Glycosyltransferase</keyword>
<dbReference type="InterPro" id="IPR029044">
    <property type="entry name" value="Nucleotide-diphossugar_trans"/>
</dbReference>
<keyword evidence="6 7" id="KW-0472">Membrane</keyword>
<dbReference type="Gene3D" id="3.90.550.10">
    <property type="entry name" value="Spore Coat Polysaccharide Biosynthesis Protein SpsA, Chain A"/>
    <property type="match status" value="1"/>
</dbReference>
<dbReference type="GO" id="GO:0016757">
    <property type="term" value="F:glycosyltransferase activity"/>
    <property type="evidence" value="ECO:0007669"/>
    <property type="project" value="UniProtKB-KW"/>
</dbReference>
<reference evidence="8" key="1">
    <citation type="journal article" date="2014" name="Front. Microbiol.">
        <title>High frequency of phylogenetically diverse reductive dehalogenase-homologous genes in deep subseafloor sedimentary metagenomes.</title>
        <authorList>
            <person name="Kawai M."/>
            <person name="Futagami T."/>
            <person name="Toyoda A."/>
            <person name="Takaki Y."/>
            <person name="Nishi S."/>
            <person name="Hori S."/>
            <person name="Arai W."/>
            <person name="Tsubouchi T."/>
            <person name="Morono Y."/>
            <person name="Uchiyama I."/>
            <person name="Ito T."/>
            <person name="Fujiyama A."/>
            <person name="Inagaki F."/>
            <person name="Takami H."/>
        </authorList>
    </citation>
    <scope>NUCLEOTIDE SEQUENCE</scope>
    <source>
        <strain evidence="8">Expedition CK06-06</strain>
    </source>
</reference>
<comment type="caution">
    <text evidence="8">The sequence shown here is derived from an EMBL/GenBank/DDBJ whole genome shotgun (WGS) entry which is preliminary data.</text>
</comment>
<keyword evidence="3" id="KW-0808">Transferase</keyword>
<feature type="non-terminal residue" evidence="8">
    <location>
        <position position="156"/>
    </location>
</feature>
<evidence type="ECO:0000313" key="8">
    <source>
        <dbReference type="EMBL" id="GAI99164.1"/>
    </source>
</evidence>
<evidence type="ECO:0000256" key="6">
    <source>
        <dbReference type="ARBA" id="ARBA00023136"/>
    </source>
</evidence>
<evidence type="ECO:0000256" key="1">
    <source>
        <dbReference type="ARBA" id="ARBA00004141"/>
    </source>
</evidence>
<evidence type="ECO:0000256" key="4">
    <source>
        <dbReference type="ARBA" id="ARBA00022692"/>
    </source>
</evidence>
<dbReference type="AlphaFoldDB" id="X1V3G0"/>
<dbReference type="InterPro" id="IPR050321">
    <property type="entry name" value="Glycosyltr_2/OpgH_subfam"/>
</dbReference>
<evidence type="ECO:0000256" key="7">
    <source>
        <dbReference type="SAM" id="Phobius"/>
    </source>
</evidence>
<evidence type="ECO:0000256" key="2">
    <source>
        <dbReference type="ARBA" id="ARBA00022676"/>
    </source>
</evidence>
<feature type="transmembrane region" description="Helical" evidence="7">
    <location>
        <begin position="57"/>
        <end position="77"/>
    </location>
</feature>
<dbReference type="EMBL" id="BARW01017128">
    <property type="protein sequence ID" value="GAI99164.1"/>
    <property type="molecule type" value="Genomic_DNA"/>
</dbReference>
<protein>
    <submittedName>
        <fullName evidence="8">Uncharacterized protein</fullName>
    </submittedName>
</protein>
<feature type="transmembrane region" description="Helical" evidence="7">
    <location>
        <begin position="20"/>
        <end position="45"/>
    </location>
</feature>
<gene>
    <name evidence="8" type="ORF">S12H4_29661</name>
</gene>
<evidence type="ECO:0000256" key="5">
    <source>
        <dbReference type="ARBA" id="ARBA00022989"/>
    </source>
</evidence>
<dbReference type="PANTHER" id="PTHR43867">
    <property type="entry name" value="CELLULOSE SYNTHASE CATALYTIC SUBUNIT A [UDP-FORMING]"/>
    <property type="match status" value="1"/>
</dbReference>
<name>X1V3G0_9ZZZZ</name>
<proteinExistence type="predicted"/>
<evidence type="ECO:0000256" key="3">
    <source>
        <dbReference type="ARBA" id="ARBA00022679"/>
    </source>
</evidence>
<sequence>MQLKAEEKNFIHKTWKTFGVSLHIFSVAIFLVGIVYLVWSTVIIIQSTNTTTVVQTILNFLTLLVEVIGILYTVMLFKQMGTTCKYPPLQSRLSIPNLEEHPPVSIIIPIHEPIPMILKETLESIIKSNYPREKMQIMLADDTISSYHSFEEIKNL</sequence>
<dbReference type="PANTHER" id="PTHR43867:SF2">
    <property type="entry name" value="CELLULOSE SYNTHASE CATALYTIC SUBUNIT A [UDP-FORMING]"/>
    <property type="match status" value="1"/>
</dbReference>
<comment type="subcellular location">
    <subcellularLocation>
        <location evidence="1">Membrane</location>
        <topology evidence="1">Multi-pass membrane protein</topology>
    </subcellularLocation>
</comment>
<organism evidence="8">
    <name type="scientific">marine sediment metagenome</name>
    <dbReference type="NCBI Taxonomy" id="412755"/>
    <lineage>
        <taxon>unclassified sequences</taxon>
        <taxon>metagenomes</taxon>
        <taxon>ecological metagenomes</taxon>
    </lineage>
</organism>
<keyword evidence="5 7" id="KW-1133">Transmembrane helix</keyword>